<dbReference type="Gene3D" id="3.40.50.2300">
    <property type="match status" value="1"/>
</dbReference>
<comment type="subcellular location">
    <subcellularLocation>
        <location evidence="2">Cell membrane</location>
        <topology evidence="2">Multi-pass membrane protein</topology>
    </subcellularLocation>
</comment>
<evidence type="ECO:0000256" key="1">
    <source>
        <dbReference type="ARBA" id="ARBA00000085"/>
    </source>
</evidence>
<evidence type="ECO:0000256" key="2">
    <source>
        <dbReference type="ARBA" id="ARBA00004651"/>
    </source>
</evidence>
<keyword evidence="5 13" id="KW-0597">Phosphoprotein</keyword>
<feature type="domain" description="Response regulatory" evidence="15">
    <location>
        <begin position="175"/>
        <end position="291"/>
    </location>
</feature>
<dbReference type="InterPro" id="IPR003594">
    <property type="entry name" value="HATPase_dom"/>
</dbReference>
<evidence type="ECO:0000256" key="4">
    <source>
        <dbReference type="ARBA" id="ARBA00022475"/>
    </source>
</evidence>
<feature type="modified residue" description="Phosphohistidine" evidence="12">
    <location>
        <position position="368"/>
    </location>
</feature>
<dbReference type="EC" id="2.7.13.3" evidence="3"/>
<evidence type="ECO:0000256" key="11">
    <source>
        <dbReference type="ARBA" id="ARBA00023136"/>
    </source>
</evidence>
<reference evidence="17" key="1">
    <citation type="submission" date="2022-09" db="EMBL/GenBank/DDBJ databases">
        <title>Maribacter litopenaei sp. nov., isolated from the intestinal tract of the Pacific White Shrimp, Litopenaeus vannamei.</title>
        <authorList>
            <person name="Kim S.Y."/>
            <person name="Hwang C.Y."/>
        </authorList>
    </citation>
    <scope>NUCLEOTIDE SEQUENCE</scope>
    <source>
        <strain evidence="17">HL-LV01</strain>
    </source>
</reference>
<sequence>MMWFFYAETLLIDRKIDLQLKIDGKVPGTLVGDPSKLSQILLNLLGNSIKFVEEGFIRLEINLKEVVDDRYNLEFKVQDTGIGMSKEQLTNIFQCFKQADAYTASKYGGTGLGLCIVKELVEKQGGEISAESHLGTGSTFKFTIPYKKGTSKNIPKQSLSTINTLKGKELLKGTGILVFEDNQMNQHLIQEQLTKWGCKVFVTSNADKGLGILKSQRIDLILMDLKMPDLNGFQISDMIRTDNKINQVPIIAVSADFTAKDEENCIAFGINDFLLKPYTLDELMKKLLKAKSNTSLSSDSKRLLSTQVITGKSSTKIDLQEVLDDCCGEMSVMEELIRLFKQNVYEFIGSVKINLKQGNLKEIGFAAHKLKAGLKMLKLEKLAELMVDMQATCEDEDELKVRSMYQDFLKYYPEYEAQIEKAFVELKKEKGN</sequence>
<dbReference type="GO" id="GO:0005524">
    <property type="term" value="F:ATP binding"/>
    <property type="evidence" value="ECO:0007669"/>
    <property type="project" value="UniProtKB-KW"/>
</dbReference>
<dbReference type="PANTHER" id="PTHR45339">
    <property type="entry name" value="HYBRID SIGNAL TRANSDUCTION HISTIDINE KINASE J"/>
    <property type="match status" value="1"/>
</dbReference>
<dbReference type="SMART" id="SM00387">
    <property type="entry name" value="HATPase_c"/>
    <property type="match status" value="1"/>
</dbReference>
<evidence type="ECO:0000256" key="12">
    <source>
        <dbReference type="PROSITE-ProRule" id="PRU00110"/>
    </source>
</evidence>
<dbReference type="Pfam" id="PF01627">
    <property type="entry name" value="Hpt"/>
    <property type="match status" value="1"/>
</dbReference>
<dbReference type="InterPro" id="IPR005467">
    <property type="entry name" value="His_kinase_dom"/>
</dbReference>
<dbReference type="SUPFAM" id="SSF52172">
    <property type="entry name" value="CheY-like"/>
    <property type="match status" value="1"/>
</dbReference>
<dbReference type="PROSITE" id="PS50109">
    <property type="entry name" value="HIS_KIN"/>
    <property type="match status" value="1"/>
</dbReference>
<keyword evidence="7" id="KW-0547">Nucleotide-binding</keyword>
<dbReference type="CDD" id="cd16922">
    <property type="entry name" value="HATPase_EvgS-ArcB-TorS-like"/>
    <property type="match status" value="1"/>
</dbReference>
<protein>
    <recommendedName>
        <fullName evidence="3">histidine kinase</fullName>
        <ecNumber evidence="3">2.7.13.3</ecNumber>
    </recommendedName>
</protein>
<proteinExistence type="predicted"/>
<keyword evidence="10" id="KW-0902">Two-component regulatory system</keyword>
<evidence type="ECO:0000256" key="9">
    <source>
        <dbReference type="ARBA" id="ARBA00022989"/>
    </source>
</evidence>
<dbReference type="InterPro" id="IPR001789">
    <property type="entry name" value="Sig_transdc_resp-reg_receiver"/>
</dbReference>
<feature type="domain" description="HPt" evidence="16">
    <location>
        <begin position="329"/>
        <end position="426"/>
    </location>
</feature>
<dbReference type="PROSITE" id="PS50110">
    <property type="entry name" value="RESPONSE_REGULATORY"/>
    <property type="match status" value="1"/>
</dbReference>
<evidence type="ECO:0000259" key="14">
    <source>
        <dbReference type="PROSITE" id="PS50109"/>
    </source>
</evidence>
<evidence type="ECO:0000256" key="8">
    <source>
        <dbReference type="ARBA" id="ARBA00022840"/>
    </source>
</evidence>
<evidence type="ECO:0000259" key="15">
    <source>
        <dbReference type="PROSITE" id="PS50110"/>
    </source>
</evidence>
<dbReference type="Gene3D" id="1.20.120.160">
    <property type="entry name" value="HPT domain"/>
    <property type="match status" value="1"/>
</dbReference>
<keyword evidence="4" id="KW-1003">Cell membrane</keyword>
<dbReference type="EMBL" id="CP104205">
    <property type="protein sequence ID" value="UWX53612.1"/>
    <property type="molecule type" value="Genomic_DNA"/>
</dbReference>
<evidence type="ECO:0000256" key="5">
    <source>
        <dbReference type="ARBA" id="ARBA00022553"/>
    </source>
</evidence>
<dbReference type="SMART" id="SM00448">
    <property type="entry name" value="REC"/>
    <property type="match status" value="1"/>
</dbReference>
<dbReference type="InterPro" id="IPR036890">
    <property type="entry name" value="HATPase_C_sf"/>
</dbReference>
<feature type="domain" description="Histidine kinase" evidence="14">
    <location>
        <begin position="13"/>
        <end position="148"/>
    </location>
</feature>
<keyword evidence="11" id="KW-0472">Membrane</keyword>
<accession>A0ABY5Y5J4</accession>
<evidence type="ECO:0000256" key="10">
    <source>
        <dbReference type="ARBA" id="ARBA00023012"/>
    </source>
</evidence>
<dbReference type="PANTHER" id="PTHR45339:SF1">
    <property type="entry name" value="HYBRID SIGNAL TRANSDUCTION HISTIDINE KINASE J"/>
    <property type="match status" value="1"/>
</dbReference>
<feature type="modified residue" description="4-aspartylphosphate" evidence="13">
    <location>
        <position position="224"/>
    </location>
</feature>
<dbReference type="InterPro" id="IPR004358">
    <property type="entry name" value="Sig_transdc_His_kin-like_C"/>
</dbReference>
<gene>
    <name evidence="17" type="ORF">NYZ99_10440</name>
</gene>
<dbReference type="SUPFAM" id="SSF47226">
    <property type="entry name" value="Histidine-containing phosphotransfer domain, HPT domain"/>
    <property type="match status" value="1"/>
</dbReference>
<evidence type="ECO:0000256" key="7">
    <source>
        <dbReference type="ARBA" id="ARBA00022741"/>
    </source>
</evidence>
<evidence type="ECO:0000256" key="6">
    <source>
        <dbReference type="ARBA" id="ARBA00022692"/>
    </source>
</evidence>
<keyword evidence="6" id="KW-0812">Transmembrane</keyword>
<dbReference type="Pfam" id="PF00072">
    <property type="entry name" value="Response_reg"/>
    <property type="match status" value="1"/>
</dbReference>
<evidence type="ECO:0000256" key="3">
    <source>
        <dbReference type="ARBA" id="ARBA00012438"/>
    </source>
</evidence>
<dbReference type="Proteomes" id="UP001059209">
    <property type="component" value="Chromosome"/>
</dbReference>
<evidence type="ECO:0000313" key="18">
    <source>
        <dbReference type="Proteomes" id="UP001059209"/>
    </source>
</evidence>
<dbReference type="RefSeq" id="WP_260571082.1">
    <property type="nucleotide sequence ID" value="NZ_CP104205.1"/>
</dbReference>
<evidence type="ECO:0000313" key="17">
    <source>
        <dbReference type="EMBL" id="UWX53612.1"/>
    </source>
</evidence>
<keyword evidence="8 17" id="KW-0067">ATP-binding</keyword>
<dbReference type="PROSITE" id="PS50894">
    <property type="entry name" value="HPT"/>
    <property type="match status" value="1"/>
</dbReference>
<evidence type="ECO:0000259" key="16">
    <source>
        <dbReference type="PROSITE" id="PS50894"/>
    </source>
</evidence>
<dbReference type="InterPro" id="IPR008207">
    <property type="entry name" value="Sig_transdc_His_kin_Hpt_dom"/>
</dbReference>
<dbReference type="SUPFAM" id="SSF55874">
    <property type="entry name" value="ATPase domain of HSP90 chaperone/DNA topoisomerase II/histidine kinase"/>
    <property type="match status" value="1"/>
</dbReference>
<dbReference type="InterPro" id="IPR011006">
    <property type="entry name" value="CheY-like_superfamily"/>
</dbReference>
<keyword evidence="9" id="KW-1133">Transmembrane helix</keyword>
<keyword evidence="18" id="KW-1185">Reference proteome</keyword>
<dbReference type="Gene3D" id="3.30.565.10">
    <property type="entry name" value="Histidine kinase-like ATPase, C-terminal domain"/>
    <property type="match status" value="1"/>
</dbReference>
<dbReference type="PRINTS" id="PR00344">
    <property type="entry name" value="BCTRLSENSOR"/>
</dbReference>
<name>A0ABY5Y5J4_9FLAO</name>
<dbReference type="Pfam" id="PF02518">
    <property type="entry name" value="HATPase_c"/>
    <property type="match status" value="1"/>
</dbReference>
<dbReference type="InterPro" id="IPR036641">
    <property type="entry name" value="HPT_dom_sf"/>
</dbReference>
<comment type="catalytic activity">
    <reaction evidence="1">
        <text>ATP + protein L-histidine = ADP + protein N-phospho-L-histidine.</text>
        <dbReference type="EC" id="2.7.13.3"/>
    </reaction>
</comment>
<organism evidence="17 18">
    <name type="scientific">Maribacter litopenaei</name>
    <dbReference type="NCBI Taxonomy" id="2976127"/>
    <lineage>
        <taxon>Bacteria</taxon>
        <taxon>Pseudomonadati</taxon>
        <taxon>Bacteroidota</taxon>
        <taxon>Flavobacteriia</taxon>
        <taxon>Flavobacteriales</taxon>
        <taxon>Flavobacteriaceae</taxon>
        <taxon>Maribacter</taxon>
    </lineage>
</organism>
<evidence type="ECO:0000256" key="13">
    <source>
        <dbReference type="PROSITE-ProRule" id="PRU00169"/>
    </source>
</evidence>
<dbReference type="CDD" id="cd17546">
    <property type="entry name" value="REC_hyHK_CKI1_RcsC-like"/>
    <property type="match status" value="1"/>
</dbReference>